<keyword evidence="4 9" id="KW-0808">Transferase</keyword>
<dbReference type="SUPFAM" id="SSF53633">
    <property type="entry name" value="Carbamate kinase-like"/>
    <property type="match status" value="1"/>
</dbReference>
<dbReference type="PANTHER" id="PTHR23342:SF0">
    <property type="entry name" value="N-ACETYLGLUTAMATE SYNTHASE, MITOCHONDRIAL"/>
    <property type="match status" value="1"/>
</dbReference>
<dbReference type="GO" id="GO:0005737">
    <property type="term" value="C:cytoplasm"/>
    <property type="evidence" value="ECO:0007669"/>
    <property type="project" value="UniProtKB-SubCell"/>
</dbReference>
<comment type="catalytic activity">
    <reaction evidence="8 9">
        <text>N-acetyl-L-glutamate + ATP = N-acetyl-L-glutamyl 5-phosphate + ADP</text>
        <dbReference type="Rhea" id="RHEA:14629"/>
        <dbReference type="ChEBI" id="CHEBI:30616"/>
        <dbReference type="ChEBI" id="CHEBI:44337"/>
        <dbReference type="ChEBI" id="CHEBI:57936"/>
        <dbReference type="ChEBI" id="CHEBI:456216"/>
        <dbReference type="EC" id="2.7.2.8"/>
    </reaction>
</comment>
<dbReference type="HAMAP" id="MF_00082">
    <property type="entry name" value="ArgB"/>
    <property type="match status" value="1"/>
</dbReference>
<keyword evidence="7 9" id="KW-0067">ATP-binding</keyword>
<reference evidence="11" key="1">
    <citation type="submission" date="2021-01" db="EMBL/GenBank/DDBJ databases">
        <title>Description of Breznakiella homolactica.</title>
        <authorList>
            <person name="Song Y."/>
            <person name="Brune A."/>
        </authorList>
    </citation>
    <scope>NUCLEOTIDE SEQUENCE</scope>
    <source>
        <strain evidence="11">RmG30</strain>
    </source>
</reference>
<evidence type="ECO:0000256" key="7">
    <source>
        <dbReference type="ARBA" id="ARBA00022840"/>
    </source>
</evidence>
<feature type="site" description="Transition state stabilizer" evidence="9">
    <location>
        <position position="33"/>
    </location>
</feature>
<evidence type="ECO:0000256" key="3">
    <source>
        <dbReference type="ARBA" id="ARBA00022605"/>
    </source>
</evidence>
<evidence type="ECO:0000256" key="6">
    <source>
        <dbReference type="ARBA" id="ARBA00022777"/>
    </source>
</evidence>
<feature type="binding site" evidence="9">
    <location>
        <position position="188"/>
    </location>
    <ligand>
        <name>substrate</name>
    </ligand>
</feature>
<proteinExistence type="inferred from homology"/>
<evidence type="ECO:0000256" key="1">
    <source>
        <dbReference type="ARBA" id="ARBA00004828"/>
    </source>
</evidence>
<dbReference type="EC" id="2.7.2.8" evidence="9"/>
<dbReference type="Gene3D" id="3.40.1160.10">
    <property type="entry name" value="Acetylglutamate kinase-like"/>
    <property type="match status" value="1"/>
</dbReference>
<feature type="binding site" evidence="9">
    <location>
        <position position="90"/>
    </location>
    <ligand>
        <name>substrate</name>
    </ligand>
</feature>
<keyword evidence="6 9" id="KW-0418">Kinase</keyword>
<feature type="domain" description="Aspartate/glutamate/uridylate kinase" evidence="10">
    <location>
        <begin position="28"/>
        <end position="270"/>
    </location>
</feature>
<organism evidence="11 12">
    <name type="scientific">Breznakiella homolactica</name>
    <dbReference type="NCBI Taxonomy" id="2798577"/>
    <lineage>
        <taxon>Bacteria</taxon>
        <taxon>Pseudomonadati</taxon>
        <taxon>Spirochaetota</taxon>
        <taxon>Spirochaetia</taxon>
        <taxon>Spirochaetales</taxon>
        <taxon>Breznakiellaceae</taxon>
        <taxon>Breznakiella</taxon>
    </lineage>
</organism>
<keyword evidence="3 9" id="KW-0028">Amino-acid biosynthesis</keyword>
<evidence type="ECO:0000256" key="9">
    <source>
        <dbReference type="HAMAP-Rule" id="MF_00082"/>
    </source>
</evidence>
<dbReference type="EMBL" id="CP067089">
    <property type="protein sequence ID" value="QQO09219.1"/>
    <property type="molecule type" value="Genomic_DNA"/>
</dbReference>
<sequence length="293" mass="31298">MHESRINNHDRAETLIHALPYIQKYMGKTMVVKYGGNAMINGELKAAVIQDVVLMACVGIRTVLVHGGGPEIEAMLKKTGKESRFVQGLRYTDAETMEIVQMVLAGKVNKDIVSLIQQAGGKALGLCGIDGGLLQGRRYSSGGEDLGLVGEITRINTEVLDTALDRGYVPVVSTVALGTGDDAGQALNVNADTAAAQIAAAMHAEKLVLMTDVRGILRNVDDPDSLIKEISRAELDGLKREGIVSKGMIPKVDCCRTALDGGVNRAHIIDGRVPHTLLIELFTDEGIGTMIKD</sequence>
<keyword evidence="5 9" id="KW-0547">Nucleotide-binding</keyword>
<comment type="function">
    <text evidence="9">Catalyzes the ATP-dependent phosphorylation of N-acetyl-L-glutamate.</text>
</comment>
<accession>A0A7T7XMR2</accession>
<dbReference type="InterPro" id="IPR001048">
    <property type="entry name" value="Asp/Glu/Uridylate_kinase"/>
</dbReference>
<evidence type="ECO:0000256" key="4">
    <source>
        <dbReference type="ARBA" id="ARBA00022679"/>
    </source>
</evidence>
<dbReference type="NCBIfam" id="TIGR00761">
    <property type="entry name" value="argB"/>
    <property type="match status" value="1"/>
</dbReference>
<dbReference type="UniPathway" id="UPA00068">
    <property type="reaction ID" value="UER00107"/>
</dbReference>
<comment type="subcellular location">
    <subcellularLocation>
        <location evidence="9">Cytoplasm</location>
    </subcellularLocation>
</comment>
<dbReference type="InterPro" id="IPR041727">
    <property type="entry name" value="NAGK-C"/>
</dbReference>
<evidence type="ECO:0000313" key="11">
    <source>
        <dbReference type="EMBL" id="QQO09219.1"/>
    </source>
</evidence>
<dbReference type="CDD" id="cd04250">
    <property type="entry name" value="AAK_NAGK-C"/>
    <property type="match status" value="1"/>
</dbReference>
<dbReference type="InterPro" id="IPR037528">
    <property type="entry name" value="ArgB"/>
</dbReference>
<dbReference type="Pfam" id="PF00696">
    <property type="entry name" value="AA_kinase"/>
    <property type="match status" value="1"/>
</dbReference>
<feature type="site" description="Transition state stabilizer" evidence="9">
    <location>
        <position position="251"/>
    </location>
</feature>
<evidence type="ECO:0000256" key="8">
    <source>
        <dbReference type="ARBA" id="ARBA00048141"/>
    </source>
</evidence>
<dbReference type="InterPro" id="IPR036393">
    <property type="entry name" value="AceGlu_kinase-like_sf"/>
</dbReference>
<dbReference type="PIRSF" id="PIRSF000728">
    <property type="entry name" value="NAGK"/>
    <property type="match status" value="1"/>
</dbReference>
<keyword evidence="2 9" id="KW-0055">Arginine biosynthesis</keyword>
<evidence type="ECO:0000256" key="2">
    <source>
        <dbReference type="ARBA" id="ARBA00022571"/>
    </source>
</evidence>
<dbReference type="AlphaFoldDB" id="A0A7T7XMR2"/>
<dbReference type="PANTHER" id="PTHR23342">
    <property type="entry name" value="N-ACETYLGLUTAMATE SYNTHASE"/>
    <property type="match status" value="1"/>
</dbReference>
<gene>
    <name evidence="9 11" type="primary">argB</name>
    <name evidence="11" type="ORF">JFL75_20185</name>
</gene>
<dbReference type="GO" id="GO:0005524">
    <property type="term" value="F:ATP binding"/>
    <property type="evidence" value="ECO:0007669"/>
    <property type="project" value="UniProtKB-UniRule"/>
</dbReference>
<feature type="binding site" evidence="9">
    <location>
        <begin position="68"/>
        <end position="69"/>
    </location>
    <ligand>
        <name>substrate</name>
    </ligand>
</feature>
<dbReference type="InterPro" id="IPR004662">
    <property type="entry name" value="AcgluKinase_fam"/>
</dbReference>
<dbReference type="Proteomes" id="UP000595917">
    <property type="component" value="Chromosome"/>
</dbReference>
<comment type="pathway">
    <text evidence="1 9">Amino-acid biosynthesis; L-arginine biosynthesis; N(2)-acetyl-L-ornithine from L-glutamate: step 2/4.</text>
</comment>
<dbReference type="FunFam" id="3.40.1160.10:FF:000004">
    <property type="entry name" value="Acetylglutamate kinase"/>
    <property type="match status" value="1"/>
</dbReference>
<name>A0A7T7XMR2_9SPIR</name>
<protein>
    <recommendedName>
        <fullName evidence="9">Acetylglutamate kinase</fullName>
        <ecNumber evidence="9">2.7.2.8</ecNumber>
    </recommendedName>
    <alternativeName>
        <fullName evidence="9">N-acetyl-L-glutamate 5-phosphotransferase</fullName>
    </alternativeName>
    <alternativeName>
        <fullName evidence="9">NAG kinase</fullName>
        <shortName evidence="9">NAGK</shortName>
    </alternativeName>
</protein>
<comment type="similarity">
    <text evidence="9">Belongs to the acetylglutamate kinase family. ArgB subfamily.</text>
</comment>
<dbReference type="GO" id="GO:0003991">
    <property type="term" value="F:acetylglutamate kinase activity"/>
    <property type="evidence" value="ECO:0007669"/>
    <property type="project" value="UniProtKB-UniRule"/>
</dbReference>
<keyword evidence="9" id="KW-0963">Cytoplasm</keyword>
<dbReference type="RefSeq" id="WP_215626525.1">
    <property type="nucleotide sequence ID" value="NZ_CP067089.2"/>
</dbReference>
<evidence type="ECO:0000256" key="5">
    <source>
        <dbReference type="ARBA" id="ARBA00022741"/>
    </source>
</evidence>
<dbReference type="GO" id="GO:0042450">
    <property type="term" value="P:L-arginine biosynthetic process via ornithine"/>
    <property type="evidence" value="ECO:0007669"/>
    <property type="project" value="UniProtKB-UniRule"/>
</dbReference>
<evidence type="ECO:0000313" key="12">
    <source>
        <dbReference type="Proteomes" id="UP000595917"/>
    </source>
</evidence>
<dbReference type="KEGG" id="bhc:JFL75_20185"/>
<keyword evidence="12" id="KW-1185">Reference proteome</keyword>
<evidence type="ECO:0000259" key="10">
    <source>
        <dbReference type="Pfam" id="PF00696"/>
    </source>
</evidence>